<dbReference type="SUPFAM" id="SSF54909">
    <property type="entry name" value="Dimeric alpha+beta barrel"/>
    <property type="match status" value="1"/>
</dbReference>
<evidence type="ECO:0000313" key="5">
    <source>
        <dbReference type="EMBL" id="KHJ53785.1"/>
    </source>
</evidence>
<dbReference type="InterPro" id="IPR036390">
    <property type="entry name" value="WH_DNA-bd_sf"/>
</dbReference>
<dbReference type="STRING" id="370622.LA66_14360"/>
<name>A0A0B1Q4N4_9HYPH</name>
<dbReference type="InterPro" id="IPR000485">
    <property type="entry name" value="AsnC-type_HTH_dom"/>
</dbReference>
<accession>A0A0B1Q4N4</accession>
<dbReference type="Gene3D" id="3.30.70.920">
    <property type="match status" value="1"/>
</dbReference>
<dbReference type="InterPro" id="IPR019888">
    <property type="entry name" value="Tscrpt_reg_AsnC-like"/>
</dbReference>
<dbReference type="PROSITE" id="PS50956">
    <property type="entry name" value="HTH_ASNC_2"/>
    <property type="match status" value="1"/>
</dbReference>
<dbReference type="PRINTS" id="PR00033">
    <property type="entry name" value="HTHASNC"/>
</dbReference>
<dbReference type="AlphaFoldDB" id="A0A0B1Q4N4"/>
<dbReference type="EMBL" id="JRFJ01000004">
    <property type="protein sequence ID" value="KHJ53785.1"/>
    <property type="molecule type" value="Genomic_DNA"/>
</dbReference>
<dbReference type="GO" id="GO:0043565">
    <property type="term" value="F:sequence-specific DNA binding"/>
    <property type="evidence" value="ECO:0007669"/>
    <property type="project" value="InterPro"/>
</dbReference>
<proteinExistence type="predicted"/>
<dbReference type="Proteomes" id="UP000030826">
    <property type="component" value="Unassembled WGS sequence"/>
</dbReference>
<dbReference type="Gene3D" id="1.10.10.10">
    <property type="entry name" value="Winged helix-like DNA-binding domain superfamily/Winged helix DNA-binding domain"/>
    <property type="match status" value="1"/>
</dbReference>
<evidence type="ECO:0000256" key="1">
    <source>
        <dbReference type="ARBA" id="ARBA00023015"/>
    </source>
</evidence>
<organism evidence="5 6">
    <name type="scientific">Aureimonas altamirensis</name>
    <dbReference type="NCBI Taxonomy" id="370622"/>
    <lineage>
        <taxon>Bacteria</taxon>
        <taxon>Pseudomonadati</taxon>
        <taxon>Pseudomonadota</taxon>
        <taxon>Alphaproteobacteria</taxon>
        <taxon>Hyphomicrobiales</taxon>
        <taxon>Aurantimonadaceae</taxon>
        <taxon>Aureimonas</taxon>
    </lineage>
</organism>
<dbReference type="RefSeq" id="WP_039194614.1">
    <property type="nucleotide sequence ID" value="NZ_BBWQ01000022.1"/>
</dbReference>
<feature type="domain" description="HTH asnC-type" evidence="4">
    <location>
        <begin position="2"/>
        <end position="63"/>
    </location>
</feature>
<dbReference type="GO" id="GO:0005829">
    <property type="term" value="C:cytosol"/>
    <property type="evidence" value="ECO:0007669"/>
    <property type="project" value="TreeGrafter"/>
</dbReference>
<sequence>MLDATDLRILRALQRDPEGSVESIGRAAGLSHTPCWRRIRRMQAEGVIGDRRYRINERAVGLLVTVLTMVKLGRQDEDSLEAFEQAANAMPEIMECYLVTGRYDFVLTILTRDTESFETLVKTKLSRLPHVAELNSTVVLRKSKSGSPLPL</sequence>
<evidence type="ECO:0000313" key="6">
    <source>
        <dbReference type="Proteomes" id="UP000030826"/>
    </source>
</evidence>
<dbReference type="InterPro" id="IPR036388">
    <property type="entry name" value="WH-like_DNA-bd_sf"/>
</dbReference>
<dbReference type="Pfam" id="PF01037">
    <property type="entry name" value="AsnC_trans_reg"/>
    <property type="match status" value="1"/>
</dbReference>
<dbReference type="PANTHER" id="PTHR30154:SF34">
    <property type="entry name" value="TRANSCRIPTIONAL REGULATOR AZLB"/>
    <property type="match status" value="1"/>
</dbReference>
<keyword evidence="2" id="KW-0238">DNA-binding</keyword>
<evidence type="ECO:0000259" key="4">
    <source>
        <dbReference type="PROSITE" id="PS50956"/>
    </source>
</evidence>
<dbReference type="InterPro" id="IPR019887">
    <property type="entry name" value="Tscrpt_reg_AsnC/Lrp_C"/>
</dbReference>
<protein>
    <recommendedName>
        <fullName evidence="4">HTH asnC-type domain-containing protein</fullName>
    </recommendedName>
</protein>
<keyword evidence="1" id="KW-0805">Transcription regulation</keyword>
<gene>
    <name evidence="5" type="ORF">LA66_14360</name>
</gene>
<dbReference type="OrthoDB" id="9813313at2"/>
<dbReference type="Pfam" id="PF13404">
    <property type="entry name" value="HTH_AsnC-type"/>
    <property type="match status" value="1"/>
</dbReference>
<dbReference type="GO" id="GO:0043200">
    <property type="term" value="P:response to amino acid"/>
    <property type="evidence" value="ECO:0007669"/>
    <property type="project" value="TreeGrafter"/>
</dbReference>
<evidence type="ECO:0000256" key="3">
    <source>
        <dbReference type="ARBA" id="ARBA00023163"/>
    </source>
</evidence>
<dbReference type="PANTHER" id="PTHR30154">
    <property type="entry name" value="LEUCINE-RESPONSIVE REGULATORY PROTEIN"/>
    <property type="match status" value="1"/>
</dbReference>
<evidence type="ECO:0000256" key="2">
    <source>
        <dbReference type="ARBA" id="ARBA00023125"/>
    </source>
</evidence>
<dbReference type="SUPFAM" id="SSF46785">
    <property type="entry name" value="Winged helix' DNA-binding domain"/>
    <property type="match status" value="1"/>
</dbReference>
<keyword evidence="3" id="KW-0804">Transcription</keyword>
<dbReference type="SMART" id="SM00344">
    <property type="entry name" value="HTH_ASNC"/>
    <property type="match status" value="1"/>
</dbReference>
<dbReference type="InterPro" id="IPR011008">
    <property type="entry name" value="Dimeric_a/b-barrel"/>
</dbReference>
<reference evidence="5 6" key="1">
    <citation type="submission" date="2014-09" db="EMBL/GenBank/DDBJ databases">
        <title>Isolation and characterization of Aurantimonas altamirensis ON-56566 from clinical sample following a dog bite.</title>
        <authorList>
            <person name="Eshaghi A."/>
            <person name="Li A."/>
            <person name="Shahinas D."/>
            <person name="Bahn P."/>
            <person name="Kus J.V."/>
            <person name="Patel S.N."/>
        </authorList>
    </citation>
    <scope>NUCLEOTIDE SEQUENCE [LARGE SCALE GENOMIC DNA]</scope>
    <source>
        <strain evidence="5 6">ON-56566</strain>
    </source>
</reference>
<comment type="caution">
    <text evidence="5">The sequence shown here is derived from an EMBL/GenBank/DDBJ whole genome shotgun (WGS) entry which is preliminary data.</text>
</comment>